<organism evidence="2 3">
    <name type="scientific">Heligmosomoides polygyrus</name>
    <name type="common">Parasitic roundworm</name>
    <dbReference type="NCBI Taxonomy" id="6339"/>
    <lineage>
        <taxon>Eukaryota</taxon>
        <taxon>Metazoa</taxon>
        <taxon>Ecdysozoa</taxon>
        <taxon>Nematoda</taxon>
        <taxon>Chromadorea</taxon>
        <taxon>Rhabditida</taxon>
        <taxon>Rhabditina</taxon>
        <taxon>Rhabditomorpha</taxon>
        <taxon>Strongyloidea</taxon>
        <taxon>Heligmosomidae</taxon>
        <taxon>Heligmosomoides</taxon>
    </lineage>
</organism>
<dbReference type="AlphaFoldDB" id="A0A183GLK2"/>
<proteinExistence type="predicted"/>
<protein>
    <submittedName>
        <fullName evidence="3">SRCR domain-containing protein</fullName>
    </submittedName>
</protein>
<evidence type="ECO:0000313" key="3">
    <source>
        <dbReference type="WBParaSite" id="HPBE_0002357201-mRNA-1"/>
    </source>
</evidence>
<evidence type="ECO:0000313" key="2">
    <source>
        <dbReference type="Proteomes" id="UP000050761"/>
    </source>
</evidence>
<dbReference type="EMBL" id="UZAH01035211">
    <property type="protein sequence ID" value="VDP39659.1"/>
    <property type="molecule type" value="Genomic_DNA"/>
</dbReference>
<dbReference type="Proteomes" id="UP000050761">
    <property type="component" value="Unassembled WGS sequence"/>
</dbReference>
<accession>A0A183GLK2</accession>
<evidence type="ECO:0000313" key="1">
    <source>
        <dbReference type="EMBL" id="VDP39659.1"/>
    </source>
</evidence>
<reference evidence="3" key="2">
    <citation type="submission" date="2019-09" db="UniProtKB">
        <authorList>
            <consortium name="WormBaseParasite"/>
        </authorList>
    </citation>
    <scope>IDENTIFICATION</scope>
</reference>
<name>A0A183GLK2_HELPZ</name>
<reference evidence="1 2" key="1">
    <citation type="submission" date="2018-11" db="EMBL/GenBank/DDBJ databases">
        <authorList>
            <consortium name="Pathogen Informatics"/>
        </authorList>
    </citation>
    <scope>NUCLEOTIDE SEQUENCE [LARGE SCALE GENOMIC DNA]</scope>
</reference>
<sequence>MDGGSDPVAVVREVSTGIMRDNRMRDCQLSVSGRSAGVQRMAMDSCNGLWWSWSWSWSSRKVMGDDYDGANEH</sequence>
<gene>
    <name evidence="1" type="ORF">HPBE_LOCUS23571</name>
</gene>
<dbReference type="WBParaSite" id="HPBE_0002357201-mRNA-1">
    <property type="protein sequence ID" value="HPBE_0002357201-mRNA-1"/>
    <property type="gene ID" value="HPBE_0002357201"/>
</dbReference>
<keyword evidence="2" id="KW-1185">Reference proteome</keyword>
<accession>A0A3P8GYP0</accession>